<dbReference type="SUPFAM" id="SSF51556">
    <property type="entry name" value="Metallo-dependent hydrolases"/>
    <property type="match status" value="1"/>
</dbReference>
<accession>A0A5A8BHZ1</accession>
<dbReference type="EC" id="3.5.1.25" evidence="8"/>
<feature type="active site" description="Proton donor/acceptor" evidence="5">
    <location>
        <position position="268"/>
    </location>
</feature>
<evidence type="ECO:0000256" key="4">
    <source>
        <dbReference type="PIRNR" id="PIRNR038994"/>
    </source>
</evidence>
<feature type="binding site" evidence="6">
    <location>
        <position position="245"/>
    </location>
    <ligand>
        <name>substrate</name>
    </ligand>
</feature>
<sequence length="388" mass="41874">MELVGRRYDTFEAVSVKIKGNKISSIELLPDSEAAGLPFIAPSMFDLQINGHGGIWFNKPGLTSDEVCQVMEKHYQYGITRLCPTLITSSYEDYVSGFSAIRQACEENDWVEQMVPGCHLEGPFISPIQGPRGAHPLDQVRPADWDEFSRLQEISGNRIRLITLAPEVDNAIPFIKKAVASGVVVSIGHTAAEPEQITEAVDAGARLSTHLGNGAHGTLRRHPNYIWEQLGEPRLMASIITDGHHLPASVVRTIIKTKGVENVVITCDASGLAGSPPGIYDEGSVKMEVLEDGPIVIAGQRQLLAGSGLETDTCVTTAIDMAGITLQESLDMAGLNPARLLGFEEIKLEVGSRADLILFHYEGAGSRMNIQTVLSCGSVKYGTLLVNS</sequence>
<dbReference type="PIRSF" id="PIRSF038994">
    <property type="entry name" value="NagA"/>
    <property type="match status" value="1"/>
</dbReference>
<evidence type="ECO:0000256" key="6">
    <source>
        <dbReference type="PIRSR" id="PIRSR038994-2"/>
    </source>
</evidence>
<keyword evidence="9" id="KW-1185">Reference proteome</keyword>
<evidence type="ECO:0000256" key="1">
    <source>
        <dbReference type="ARBA" id="ARBA00010716"/>
    </source>
</evidence>
<keyword evidence="3 4" id="KW-0378">Hydrolase</keyword>
<dbReference type="GO" id="GO:0006046">
    <property type="term" value="P:N-acetylglucosamine catabolic process"/>
    <property type="evidence" value="ECO:0007669"/>
    <property type="project" value="TreeGrafter"/>
</dbReference>
<dbReference type="AlphaFoldDB" id="A0A517PTX5"/>
<evidence type="ECO:0000313" key="8">
    <source>
        <dbReference type="EMBL" id="QDT22808.1"/>
    </source>
</evidence>
<dbReference type="Proteomes" id="UP000320421">
    <property type="component" value="Chromosome"/>
</dbReference>
<dbReference type="OrthoDB" id="9776488at2"/>
<feature type="binding site" evidence="7">
    <location>
        <position position="189"/>
    </location>
    <ligand>
        <name>Zn(2+)</name>
        <dbReference type="ChEBI" id="CHEBI:29105"/>
    </ligand>
</feature>
<accession>A0A517PTX5</accession>
<evidence type="ECO:0000256" key="7">
    <source>
        <dbReference type="PIRSR" id="PIRSR038994-3"/>
    </source>
</evidence>
<dbReference type="InterPro" id="IPR006680">
    <property type="entry name" value="Amidohydro-rel"/>
</dbReference>
<dbReference type="GO" id="GO:0046872">
    <property type="term" value="F:metal ion binding"/>
    <property type="evidence" value="ECO:0007669"/>
    <property type="project" value="UniProtKB-KW"/>
</dbReference>
<name>A0A517PTX5_9PLAN</name>
<dbReference type="PANTHER" id="PTHR11113">
    <property type="entry name" value="N-ACETYLGLUCOSAMINE-6-PHOSPHATE DEACETYLASE"/>
    <property type="match status" value="1"/>
</dbReference>
<dbReference type="PANTHER" id="PTHR11113:SF14">
    <property type="entry name" value="N-ACETYLGLUCOSAMINE-6-PHOSPHATE DEACETYLASE"/>
    <property type="match status" value="1"/>
</dbReference>
<dbReference type="Pfam" id="PF01979">
    <property type="entry name" value="Amidohydro_1"/>
    <property type="match status" value="1"/>
</dbReference>
<proteinExistence type="inferred from homology"/>
<comment type="cofactor">
    <cofactor evidence="7">
        <name>a divalent metal cation</name>
        <dbReference type="ChEBI" id="CHEBI:60240"/>
    </cofactor>
    <text evidence="7">Binds 1 divalent metal cation per subunit.</text>
</comment>
<feature type="binding site" evidence="6">
    <location>
        <position position="221"/>
    </location>
    <ligand>
        <name>substrate</name>
    </ligand>
</feature>
<protein>
    <submittedName>
        <fullName evidence="8">N-acetylglucosamine-6-phosphate deacetylase</fullName>
        <ecNumber evidence="8">3.5.1.25</ecNumber>
    </submittedName>
</protein>
<keyword evidence="4" id="KW-0119">Carbohydrate metabolism</keyword>
<evidence type="ECO:0000313" key="9">
    <source>
        <dbReference type="Proteomes" id="UP000320421"/>
    </source>
</evidence>
<dbReference type="InterPro" id="IPR032466">
    <property type="entry name" value="Metal_Hydrolase"/>
</dbReference>
<evidence type="ECO:0000256" key="5">
    <source>
        <dbReference type="PIRSR" id="PIRSR038994-1"/>
    </source>
</evidence>
<evidence type="ECO:0000256" key="2">
    <source>
        <dbReference type="ARBA" id="ARBA00022723"/>
    </source>
</evidence>
<feature type="binding site" evidence="7">
    <location>
        <position position="210"/>
    </location>
    <ligand>
        <name>Zn(2+)</name>
        <dbReference type="ChEBI" id="CHEBI:29105"/>
    </ligand>
</feature>
<organism evidence="8 9">
    <name type="scientific">Gimesia chilikensis</name>
    <dbReference type="NCBI Taxonomy" id="2605989"/>
    <lineage>
        <taxon>Bacteria</taxon>
        <taxon>Pseudomonadati</taxon>
        <taxon>Planctomycetota</taxon>
        <taxon>Planctomycetia</taxon>
        <taxon>Planctomycetales</taxon>
        <taxon>Planctomycetaceae</taxon>
        <taxon>Gimesia</taxon>
    </lineage>
</organism>
<dbReference type="GO" id="GO:0008448">
    <property type="term" value="F:N-acetylglucosamine-6-phosphate deacetylase activity"/>
    <property type="evidence" value="ECO:0007669"/>
    <property type="project" value="UniProtKB-EC"/>
</dbReference>
<dbReference type="Gene3D" id="3.20.20.140">
    <property type="entry name" value="Metal-dependent hydrolases"/>
    <property type="match status" value="1"/>
</dbReference>
<feature type="binding site" evidence="6">
    <location>
        <begin position="304"/>
        <end position="306"/>
    </location>
    <ligand>
        <name>substrate</name>
    </ligand>
</feature>
<keyword evidence="2 7" id="KW-0479">Metal-binding</keyword>
<feature type="binding site" evidence="6">
    <location>
        <begin position="213"/>
        <end position="214"/>
    </location>
    <ligand>
        <name>substrate</name>
    </ligand>
</feature>
<reference evidence="8 9" key="1">
    <citation type="submission" date="2019-02" db="EMBL/GenBank/DDBJ databases">
        <title>Deep-cultivation of Planctomycetes and their phenomic and genomic characterization uncovers novel biology.</title>
        <authorList>
            <person name="Wiegand S."/>
            <person name="Jogler M."/>
            <person name="Boedeker C."/>
            <person name="Pinto D."/>
            <person name="Vollmers J."/>
            <person name="Rivas-Marin E."/>
            <person name="Kohn T."/>
            <person name="Peeters S.H."/>
            <person name="Heuer A."/>
            <person name="Rast P."/>
            <person name="Oberbeckmann S."/>
            <person name="Bunk B."/>
            <person name="Jeske O."/>
            <person name="Meyerdierks A."/>
            <person name="Storesund J.E."/>
            <person name="Kallscheuer N."/>
            <person name="Luecker S."/>
            <person name="Lage O.M."/>
            <person name="Pohl T."/>
            <person name="Merkel B.J."/>
            <person name="Hornburger P."/>
            <person name="Mueller R.-W."/>
            <person name="Bruemmer F."/>
            <person name="Labrenz M."/>
            <person name="Spormann A.M."/>
            <person name="Op den Camp H."/>
            <person name="Overmann J."/>
            <person name="Amann R."/>
            <person name="Jetten M.S.M."/>
            <person name="Mascher T."/>
            <person name="Medema M.H."/>
            <person name="Devos D.P."/>
            <person name="Kaster A.-K."/>
            <person name="Ovreas L."/>
            <person name="Rohde M."/>
            <person name="Galperin M.Y."/>
            <person name="Jogler C."/>
        </authorList>
    </citation>
    <scope>NUCLEOTIDE SEQUENCE [LARGE SCALE GENOMIC DNA]</scope>
    <source>
        <strain evidence="8 9">HG66A1</strain>
    </source>
</reference>
<comment type="similarity">
    <text evidence="1 4">Belongs to the metallo-dependent hydrolases superfamily. NagA family.</text>
</comment>
<gene>
    <name evidence="8" type="primary">nagA</name>
    <name evidence="8" type="ORF">HG66A1_46190</name>
</gene>
<feature type="binding site" evidence="6">
    <location>
        <position position="134"/>
    </location>
    <ligand>
        <name>substrate</name>
    </ligand>
</feature>
<dbReference type="InterPro" id="IPR003764">
    <property type="entry name" value="GlcNAc_6-P_deAcase"/>
</dbReference>
<dbReference type="EMBL" id="CP036266">
    <property type="protein sequence ID" value="QDT22808.1"/>
    <property type="molecule type" value="Genomic_DNA"/>
</dbReference>
<dbReference type="RefSeq" id="WP_145189256.1">
    <property type="nucleotide sequence ID" value="NZ_CP036266.1"/>
</dbReference>
<evidence type="ECO:0000256" key="3">
    <source>
        <dbReference type="ARBA" id="ARBA00022801"/>
    </source>
</evidence>
<feature type="binding site" evidence="7">
    <location>
        <position position="121"/>
    </location>
    <ligand>
        <name>Zn(2+)</name>
        <dbReference type="ChEBI" id="CHEBI:29105"/>
    </ligand>
</feature>